<dbReference type="STRING" id="1325564.NSJP_1161"/>
<evidence type="ECO:0000313" key="1">
    <source>
        <dbReference type="EMBL" id="SLM47333.1"/>
    </source>
</evidence>
<protein>
    <submittedName>
        <fullName evidence="1">Uncharacterized protein</fullName>
    </submittedName>
</protein>
<gene>
    <name evidence="1" type="ORF">NSJP_1161</name>
</gene>
<dbReference type="AlphaFoldDB" id="A0A1W1I3C0"/>
<sequence length="128" mass="14551">MQVRSRERPRTPPHDRPRVLFDFPAVEAETDGSRPILRSTRVGQVVSNGDNPSGGWNARRRLRTDVMKKAEETDLLCLAPSLVELAGAKESRGEQWATLTSATKRFERGRVRLRSFPRPVRQRKTTVS</sequence>
<evidence type="ECO:0000313" key="2">
    <source>
        <dbReference type="Proteomes" id="UP000192042"/>
    </source>
</evidence>
<organism evidence="1 2">
    <name type="scientific">Nitrospira japonica</name>
    <dbReference type="NCBI Taxonomy" id="1325564"/>
    <lineage>
        <taxon>Bacteria</taxon>
        <taxon>Pseudomonadati</taxon>
        <taxon>Nitrospirota</taxon>
        <taxon>Nitrospiria</taxon>
        <taxon>Nitrospirales</taxon>
        <taxon>Nitrospiraceae</taxon>
        <taxon>Nitrospira</taxon>
    </lineage>
</organism>
<dbReference type="EMBL" id="LT828648">
    <property type="protein sequence ID" value="SLM47333.1"/>
    <property type="molecule type" value="Genomic_DNA"/>
</dbReference>
<keyword evidence="2" id="KW-1185">Reference proteome</keyword>
<dbReference type="Proteomes" id="UP000192042">
    <property type="component" value="Chromosome I"/>
</dbReference>
<name>A0A1W1I3C0_9BACT</name>
<accession>A0A1W1I3C0</accession>
<dbReference type="KEGG" id="nja:NSJP_1161"/>
<proteinExistence type="predicted"/>
<reference evidence="1 2" key="1">
    <citation type="submission" date="2017-03" db="EMBL/GenBank/DDBJ databases">
        <authorList>
            <person name="Afonso C.L."/>
            <person name="Miller P.J."/>
            <person name="Scott M.A."/>
            <person name="Spackman E."/>
            <person name="Goraichik I."/>
            <person name="Dimitrov K.M."/>
            <person name="Suarez D.L."/>
            <person name="Swayne D.E."/>
        </authorList>
    </citation>
    <scope>NUCLEOTIDE SEQUENCE [LARGE SCALE GENOMIC DNA]</scope>
    <source>
        <strain evidence="1">Genome sequencing of Nitrospira japonica strain NJ11</strain>
    </source>
</reference>